<accession>L8WWR4</accession>
<gene>
    <name evidence="1" type="ORF">AG1IA_03541</name>
</gene>
<protein>
    <submittedName>
        <fullName evidence="1">Uncharacterized protein</fullName>
    </submittedName>
</protein>
<keyword evidence="2" id="KW-1185">Reference proteome</keyword>
<dbReference type="AlphaFoldDB" id="L8WWR4"/>
<dbReference type="OrthoDB" id="2927810at2759"/>
<dbReference type="EMBL" id="AFRT01000831">
    <property type="protein sequence ID" value="ELU42430.1"/>
    <property type="molecule type" value="Genomic_DNA"/>
</dbReference>
<organism evidence="1 2">
    <name type="scientific">Thanatephorus cucumeris (strain AG1-IA)</name>
    <name type="common">Rice sheath blight fungus</name>
    <name type="synonym">Rhizoctonia solani</name>
    <dbReference type="NCBI Taxonomy" id="983506"/>
    <lineage>
        <taxon>Eukaryota</taxon>
        <taxon>Fungi</taxon>
        <taxon>Dikarya</taxon>
        <taxon>Basidiomycota</taxon>
        <taxon>Agaricomycotina</taxon>
        <taxon>Agaricomycetes</taxon>
        <taxon>Cantharellales</taxon>
        <taxon>Ceratobasidiaceae</taxon>
        <taxon>Rhizoctonia</taxon>
        <taxon>Rhizoctonia solani AG-1</taxon>
    </lineage>
</organism>
<comment type="caution">
    <text evidence="1">The sequence shown here is derived from an EMBL/GenBank/DDBJ whole genome shotgun (WGS) entry which is preliminary data.</text>
</comment>
<sequence>MRPFVCGLPMMRTGTSSLLIPPVPRRKDVERLTMANSELGSPGKLGRTRGAPFHVWLDSGTGWTRVRISMYSAWSLSGVEHHNIVTLCKSRRHRDIVQQMGKRSFCCRTRDTRSAACCADRHTLLRGLRNHLLSSRAHETRMHQPQAGFQPVAPFRLARYNRPLIPFTEKVIQFIPVSVPLDRSVSRSKWWCRPHTDECPRPNTWAGHMDKTSICGILRRMNTFASINYLVAISKKLAWVAQWSSDSPQRVTYSSSSTLHIRVWTAITRNVHSSDFIFNALVKSRQGMETEHDVYCSECGTLTIKRQKDTNEGGAPDIYLARVSPLRFNLSKYQSTLPRGSPSGRQAKPFSQQTVTWGRWWLDNSVLGVSAGAFCDTCHGIHWQPPAVDEDVQPTSYLCNSSLVAGATRTLVEIISLLELVEAGTRNNPNKFLWFLSLGVLPVDSICKTFANCIHQQPLALVSNNCDYGRSWLQELAQVVGEVGRDATTVSCIYKWYHKTQDYNQVAPRSGCPCKFTKSDARRAVTTKLRPMIQVGLKSVALSPMDYETERGNKGPRGMVMGRGQQGLGYGFIVRCTYGQLGAWAMGRSELRMD</sequence>
<evidence type="ECO:0000313" key="2">
    <source>
        <dbReference type="Proteomes" id="UP000011668"/>
    </source>
</evidence>
<evidence type="ECO:0000313" key="1">
    <source>
        <dbReference type="EMBL" id="ELU42430.1"/>
    </source>
</evidence>
<dbReference type="HOGENOM" id="CLU_459407_0_0_1"/>
<reference evidence="1 2" key="1">
    <citation type="journal article" date="2013" name="Nat. Commun.">
        <title>The evolution and pathogenic mechanisms of the rice sheath blight pathogen.</title>
        <authorList>
            <person name="Zheng A."/>
            <person name="Lin R."/>
            <person name="Xu L."/>
            <person name="Qin P."/>
            <person name="Tang C."/>
            <person name="Ai P."/>
            <person name="Zhang D."/>
            <person name="Liu Y."/>
            <person name="Sun Z."/>
            <person name="Feng H."/>
            <person name="Wang Y."/>
            <person name="Chen Y."/>
            <person name="Liang X."/>
            <person name="Fu R."/>
            <person name="Li Q."/>
            <person name="Zhang J."/>
            <person name="Yu X."/>
            <person name="Xie Z."/>
            <person name="Ding L."/>
            <person name="Guan P."/>
            <person name="Tang J."/>
            <person name="Liang Y."/>
            <person name="Wang S."/>
            <person name="Deng Q."/>
            <person name="Li S."/>
            <person name="Zhu J."/>
            <person name="Wang L."/>
            <person name="Liu H."/>
            <person name="Li P."/>
        </authorList>
    </citation>
    <scope>NUCLEOTIDE SEQUENCE [LARGE SCALE GENOMIC DNA]</scope>
    <source>
        <strain evidence="2">AG-1 IA</strain>
    </source>
</reference>
<dbReference type="Proteomes" id="UP000011668">
    <property type="component" value="Unassembled WGS sequence"/>
</dbReference>
<proteinExistence type="predicted"/>
<name>L8WWR4_THACA</name>